<dbReference type="PANTHER" id="PTHR24559">
    <property type="entry name" value="TRANSPOSON TY3-I GAG-POL POLYPROTEIN"/>
    <property type="match status" value="1"/>
</dbReference>
<accession>A0A371IEA3</accession>
<name>A0A371IEA3_MUCPR</name>
<proteinExistence type="predicted"/>
<dbReference type="InterPro" id="IPR053134">
    <property type="entry name" value="RNA-dir_DNA_polymerase"/>
</dbReference>
<dbReference type="EMBL" id="QJKJ01000298">
    <property type="protein sequence ID" value="RDY13323.1"/>
    <property type="molecule type" value="Genomic_DNA"/>
</dbReference>
<dbReference type="PANTHER" id="PTHR24559:SF444">
    <property type="entry name" value="REVERSE TRANSCRIPTASE DOMAIN-CONTAINING PROTEIN"/>
    <property type="match status" value="1"/>
</dbReference>
<dbReference type="AlphaFoldDB" id="A0A371IEA3"/>
<evidence type="ECO:0000313" key="1">
    <source>
        <dbReference type="EMBL" id="RDY13323.1"/>
    </source>
</evidence>
<comment type="caution">
    <text evidence="1">The sequence shown here is derived from an EMBL/GenBank/DDBJ whole genome shotgun (WGS) entry which is preliminary data.</text>
</comment>
<dbReference type="Gene3D" id="3.10.10.10">
    <property type="entry name" value="HIV Type 1 Reverse Transcriptase, subunit A, domain 1"/>
    <property type="match status" value="1"/>
</dbReference>
<organism evidence="1 2">
    <name type="scientific">Mucuna pruriens</name>
    <name type="common">Velvet bean</name>
    <name type="synonym">Dolichos pruriens</name>
    <dbReference type="NCBI Taxonomy" id="157652"/>
    <lineage>
        <taxon>Eukaryota</taxon>
        <taxon>Viridiplantae</taxon>
        <taxon>Streptophyta</taxon>
        <taxon>Embryophyta</taxon>
        <taxon>Tracheophyta</taxon>
        <taxon>Spermatophyta</taxon>
        <taxon>Magnoliopsida</taxon>
        <taxon>eudicotyledons</taxon>
        <taxon>Gunneridae</taxon>
        <taxon>Pentapetalae</taxon>
        <taxon>rosids</taxon>
        <taxon>fabids</taxon>
        <taxon>Fabales</taxon>
        <taxon>Fabaceae</taxon>
        <taxon>Papilionoideae</taxon>
        <taxon>50 kb inversion clade</taxon>
        <taxon>NPAAA clade</taxon>
        <taxon>indigoferoid/millettioid clade</taxon>
        <taxon>Phaseoleae</taxon>
        <taxon>Mucuna</taxon>
    </lineage>
</organism>
<feature type="non-terminal residue" evidence="1">
    <location>
        <position position="1"/>
    </location>
</feature>
<reference evidence="1" key="1">
    <citation type="submission" date="2018-05" db="EMBL/GenBank/DDBJ databases">
        <title>Draft genome of Mucuna pruriens seed.</title>
        <authorList>
            <person name="Nnadi N.E."/>
            <person name="Vos R."/>
            <person name="Hasami M.H."/>
            <person name="Devisetty U.K."/>
            <person name="Aguiy J.C."/>
        </authorList>
    </citation>
    <scope>NUCLEOTIDE SEQUENCE [LARGE SCALE GENOMIC DNA]</scope>
    <source>
        <strain evidence="1">JCA_2017</strain>
    </source>
</reference>
<protein>
    <recommendedName>
        <fullName evidence="3">Reverse transcriptase domain-containing protein</fullName>
    </recommendedName>
</protein>
<dbReference type="STRING" id="157652.A0A371IEA3"/>
<gene>
    <name evidence="1" type="ORF">CR513_01794</name>
</gene>
<evidence type="ECO:0008006" key="3">
    <source>
        <dbReference type="Google" id="ProtNLM"/>
    </source>
</evidence>
<sequence length="137" mass="15860">MNPAILDVVKKEVTKLLTARIIYPISDSQWVNLVQVILKKSGMTIMKNQHDELNNWRVCIDYKKLNQATRKDHFPLPFNQVLEKLARSPITISWMDSPNTYKFILDLKINTRLLSLAHSTPLRTYMPFGLCNAPSTF</sequence>
<dbReference type="Proteomes" id="UP000257109">
    <property type="component" value="Unassembled WGS sequence"/>
</dbReference>
<dbReference type="InterPro" id="IPR043502">
    <property type="entry name" value="DNA/RNA_pol_sf"/>
</dbReference>
<keyword evidence="2" id="KW-1185">Reference proteome</keyword>
<evidence type="ECO:0000313" key="2">
    <source>
        <dbReference type="Proteomes" id="UP000257109"/>
    </source>
</evidence>
<dbReference type="OrthoDB" id="1723412at2759"/>
<dbReference type="SUPFAM" id="SSF56672">
    <property type="entry name" value="DNA/RNA polymerases"/>
    <property type="match status" value="1"/>
</dbReference>